<evidence type="ECO:0000313" key="7">
    <source>
        <dbReference type="EMBL" id="ORI97490.1"/>
    </source>
</evidence>
<sequence length="144" mass="16804">MVTLFSSPSCTSCRKAKQWLEDHNIPYIERNLNKNPINANEVKEMLRLTEDGTEELISTRSKIFSKLAVNLDDISINTLIDLIVAYPSLLKRPIIMDDRRIQVGYNEDEIRRFLPRDVRQRELFRATYKADFEEAAKDLVVEES</sequence>
<dbReference type="GO" id="GO:0005737">
    <property type="term" value="C:cytoplasm"/>
    <property type="evidence" value="ECO:0007669"/>
    <property type="project" value="UniProtKB-SubCell"/>
</dbReference>
<keyword evidence="5 6" id="KW-0676">Redox-active center</keyword>
<dbReference type="InterPro" id="IPR006660">
    <property type="entry name" value="Arsenate_reductase-like"/>
</dbReference>
<dbReference type="AlphaFoldDB" id="A0A1X0VCS7"/>
<dbReference type="SUPFAM" id="SSF52833">
    <property type="entry name" value="Thioredoxin-like"/>
    <property type="match status" value="1"/>
</dbReference>
<dbReference type="NCBIfam" id="TIGR01617">
    <property type="entry name" value="arsC_related"/>
    <property type="match status" value="1"/>
</dbReference>
<evidence type="ECO:0000256" key="1">
    <source>
        <dbReference type="ARBA" id="ARBA00022490"/>
    </source>
</evidence>
<gene>
    <name evidence="6" type="primary">spx</name>
    <name evidence="7" type="ORF">BMR96_07070</name>
</gene>
<dbReference type="GO" id="GO:0045892">
    <property type="term" value="P:negative regulation of DNA-templated transcription"/>
    <property type="evidence" value="ECO:0007669"/>
    <property type="project" value="InterPro"/>
</dbReference>
<keyword evidence="3 6" id="KW-1015">Disulfide bond</keyword>
<dbReference type="InterPro" id="IPR006504">
    <property type="entry name" value="Tscrpt_reg_Spx/MgsR"/>
</dbReference>
<dbReference type="Proteomes" id="UP000192288">
    <property type="component" value="Unassembled WGS sequence"/>
</dbReference>
<comment type="subunit">
    <text evidence="6">Interacts with the C-terminal domain of the alpha subunit of the RNAP.</text>
</comment>
<dbReference type="Pfam" id="PF03960">
    <property type="entry name" value="ArsC"/>
    <property type="match status" value="1"/>
</dbReference>
<dbReference type="InterPro" id="IPR023731">
    <property type="entry name" value="Spx"/>
</dbReference>
<dbReference type="Gene3D" id="3.40.30.10">
    <property type="entry name" value="Glutaredoxin"/>
    <property type="match status" value="1"/>
</dbReference>
<proteinExistence type="inferred from homology"/>
<accession>A0A1X0VCS7</accession>
<name>A0A1X0VCS7_LEUPS</name>
<evidence type="ECO:0000256" key="2">
    <source>
        <dbReference type="ARBA" id="ARBA00023015"/>
    </source>
</evidence>
<dbReference type="PROSITE" id="PS51353">
    <property type="entry name" value="ARSC"/>
    <property type="match status" value="1"/>
</dbReference>
<dbReference type="InterPro" id="IPR036249">
    <property type="entry name" value="Thioredoxin-like_sf"/>
</dbReference>
<comment type="subcellular location">
    <subcellularLocation>
        <location evidence="6">Cytoplasm</location>
    </subcellularLocation>
</comment>
<keyword evidence="4 6" id="KW-0804">Transcription</keyword>
<reference evidence="7 8" key="1">
    <citation type="journal article" date="2017" name="Front. Microbiol.">
        <title>Genomic Characterization of Dairy Associated Leuconostoc Species and Diversity of Leuconostocs in Undefined Mixed Mesophilic Starter Cultures.</title>
        <authorList>
            <person name="Frantzen C.A."/>
            <person name="Kot W."/>
            <person name="Pedersen T.B."/>
            <person name="Ardo Y.M."/>
            <person name="Broadbent J.R."/>
            <person name="Neve H."/>
            <person name="Hansen L.H."/>
            <person name="Dal Bello F."/>
            <person name="Ostlie H.M."/>
            <person name="Kleppen H.P."/>
            <person name="Vogensen F.K."/>
            <person name="Holo H."/>
        </authorList>
    </citation>
    <scope>NUCLEOTIDE SEQUENCE [LARGE SCALE GENOMIC DNA]</scope>
    <source>
        <strain evidence="7 8">LMGCF08</strain>
    </source>
</reference>
<dbReference type="HAMAP" id="MF_01132">
    <property type="entry name" value="Spx"/>
    <property type="match status" value="1"/>
</dbReference>
<feature type="disulfide bond" description="Redox-active" evidence="6">
    <location>
        <begin position="10"/>
        <end position="13"/>
    </location>
</feature>
<keyword evidence="1 6" id="KW-0963">Cytoplasm</keyword>
<dbReference type="RefSeq" id="WP_036068072.1">
    <property type="nucleotide sequence ID" value="NZ_MPLS01000024.1"/>
</dbReference>
<evidence type="ECO:0000256" key="6">
    <source>
        <dbReference type="HAMAP-Rule" id="MF_01132"/>
    </source>
</evidence>
<comment type="similarity">
    <text evidence="6">Belongs to the ArsC family. Spx subfamily.</text>
</comment>
<dbReference type="PROSITE" id="PS51354">
    <property type="entry name" value="GLUTAREDOXIN_2"/>
    <property type="match status" value="1"/>
</dbReference>
<evidence type="ECO:0000256" key="4">
    <source>
        <dbReference type="ARBA" id="ARBA00023163"/>
    </source>
</evidence>
<keyword evidence="2 6" id="KW-0805">Transcription regulation</keyword>
<evidence type="ECO:0000256" key="3">
    <source>
        <dbReference type="ARBA" id="ARBA00023157"/>
    </source>
</evidence>
<dbReference type="STRING" id="33968.BMS77_08630"/>
<protein>
    <recommendedName>
        <fullName evidence="6">Global transcriptional regulator Spx</fullName>
    </recommendedName>
</protein>
<comment type="caution">
    <text evidence="7">The sequence shown here is derived from an EMBL/GenBank/DDBJ whole genome shotgun (WGS) entry which is preliminary data.</text>
</comment>
<evidence type="ECO:0000256" key="5">
    <source>
        <dbReference type="ARBA" id="ARBA00023284"/>
    </source>
</evidence>
<organism evidence="7 8">
    <name type="scientific">Leuconostoc pseudomesenteroides</name>
    <dbReference type="NCBI Taxonomy" id="33968"/>
    <lineage>
        <taxon>Bacteria</taxon>
        <taxon>Bacillati</taxon>
        <taxon>Bacillota</taxon>
        <taxon>Bacilli</taxon>
        <taxon>Lactobacillales</taxon>
        <taxon>Lactobacillaceae</taxon>
        <taxon>Leuconostoc</taxon>
    </lineage>
</organism>
<dbReference type="NCBIfam" id="NF002459">
    <property type="entry name" value="PRK01655.1"/>
    <property type="match status" value="1"/>
</dbReference>
<evidence type="ECO:0000313" key="8">
    <source>
        <dbReference type="Proteomes" id="UP000192288"/>
    </source>
</evidence>
<comment type="function">
    <text evidence="6">Global transcriptional regulator that plays a key role in stress response and exerts either positive or negative regulation of genes. Acts by interacting with the C-terminal domain of the alpha subunit of the RNA polymerase (RNAP). This interaction can enhance binding of RNAP to the promoter region of target genes and stimulate their transcription, or block interaction of RNAP with activator.</text>
</comment>
<dbReference type="EMBL" id="MPLS01000024">
    <property type="protein sequence ID" value="ORI97490.1"/>
    <property type="molecule type" value="Genomic_DNA"/>
</dbReference>
<dbReference type="PANTHER" id="PTHR30041">
    <property type="entry name" value="ARSENATE REDUCTASE"/>
    <property type="match status" value="1"/>
</dbReference>
<dbReference type="CDD" id="cd03032">
    <property type="entry name" value="ArsC_Spx"/>
    <property type="match status" value="1"/>
</dbReference>
<dbReference type="PANTHER" id="PTHR30041:SF7">
    <property type="entry name" value="GLOBAL TRANSCRIPTIONAL REGULATOR SPX"/>
    <property type="match status" value="1"/>
</dbReference>